<evidence type="ECO:0000256" key="12">
    <source>
        <dbReference type="ARBA" id="ARBA00022777"/>
    </source>
</evidence>
<evidence type="ECO:0000256" key="18">
    <source>
        <dbReference type="ARBA" id="ARBA00071798"/>
    </source>
</evidence>
<evidence type="ECO:0000313" key="23">
    <source>
        <dbReference type="EMBL" id="KAI7796831.1"/>
    </source>
</evidence>
<feature type="compositionally biased region" description="Polar residues" evidence="21">
    <location>
        <begin position="1124"/>
        <end position="1145"/>
    </location>
</feature>
<evidence type="ECO:0000256" key="14">
    <source>
        <dbReference type="ARBA" id="ARBA00022843"/>
    </source>
</evidence>
<feature type="region of interest" description="Disordered" evidence="21">
    <location>
        <begin position="458"/>
        <end position="536"/>
    </location>
</feature>
<keyword evidence="12 23" id="KW-0418">Kinase</keyword>
<dbReference type="Pfam" id="PF12202">
    <property type="entry name" value="OSR1_C"/>
    <property type="match status" value="1"/>
</dbReference>
<dbReference type="SMART" id="SM00220">
    <property type="entry name" value="S_TKc"/>
    <property type="match status" value="1"/>
</dbReference>
<name>A0A9W7WED7_TRIRA</name>
<feature type="compositionally biased region" description="Low complexity" evidence="21">
    <location>
        <begin position="85"/>
        <end position="97"/>
    </location>
</feature>
<dbReference type="InterPro" id="IPR000719">
    <property type="entry name" value="Prot_kinase_dom"/>
</dbReference>
<evidence type="ECO:0000256" key="16">
    <source>
        <dbReference type="ARBA" id="ARBA00047899"/>
    </source>
</evidence>
<dbReference type="EMBL" id="JAFHDT010000018">
    <property type="protein sequence ID" value="KAI7796831.1"/>
    <property type="molecule type" value="Genomic_DNA"/>
</dbReference>
<dbReference type="PROSITE" id="PS00108">
    <property type="entry name" value="PROTEIN_KINASE_ST"/>
    <property type="match status" value="1"/>
</dbReference>
<keyword evidence="6" id="KW-0963">Cytoplasm</keyword>
<feature type="compositionally biased region" description="Polar residues" evidence="21">
    <location>
        <begin position="762"/>
        <end position="786"/>
    </location>
</feature>
<comment type="cofactor">
    <cofactor evidence="1">
        <name>Mg(2+)</name>
        <dbReference type="ChEBI" id="CHEBI:18420"/>
    </cofactor>
</comment>
<keyword evidence="10" id="KW-0808">Transferase</keyword>
<proteinExistence type="predicted"/>
<dbReference type="PROSITE" id="PS50011">
    <property type="entry name" value="PROTEIN_KINASE_DOM"/>
    <property type="match status" value="1"/>
</dbReference>
<dbReference type="FunFam" id="1.10.510.10:FF:000006">
    <property type="entry name" value="Serine/threonine-protein kinase WNK1 isoform 2"/>
    <property type="match status" value="1"/>
</dbReference>
<evidence type="ECO:0000259" key="22">
    <source>
        <dbReference type="PROSITE" id="PS50011"/>
    </source>
</evidence>
<evidence type="ECO:0000256" key="7">
    <source>
        <dbReference type="ARBA" id="ARBA00022499"/>
    </source>
</evidence>
<dbReference type="GO" id="GO:0005737">
    <property type="term" value="C:cytoplasm"/>
    <property type="evidence" value="ECO:0007669"/>
    <property type="project" value="UniProtKB-SubCell"/>
</dbReference>
<comment type="caution">
    <text evidence="23">The sequence shown here is derived from an EMBL/GenBank/DDBJ whole genome shotgun (WGS) entry which is preliminary data.</text>
</comment>
<keyword evidence="8" id="KW-0723">Serine/threonine-protein kinase</keyword>
<keyword evidence="24" id="KW-1185">Reference proteome</keyword>
<keyword evidence="7" id="KW-1017">Isopeptide bond</keyword>
<feature type="region of interest" description="Disordered" evidence="21">
    <location>
        <begin position="762"/>
        <end position="845"/>
    </location>
</feature>
<dbReference type="Pfam" id="PF00069">
    <property type="entry name" value="Pkinase"/>
    <property type="match status" value="1"/>
</dbReference>
<keyword evidence="15" id="KW-0965">Cell junction</keyword>
<keyword evidence="14" id="KW-0832">Ubl conjugation</keyword>
<keyword evidence="11" id="KW-0547">Nucleotide-binding</keyword>
<feature type="compositionally biased region" description="Basic and acidic residues" evidence="21">
    <location>
        <begin position="464"/>
        <end position="483"/>
    </location>
</feature>
<dbReference type="Pfam" id="PF24889">
    <property type="entry name" value="CCTL2_WNK"/>
    <property type="match status" value="1"/>
</dbReference>
<feature type="region of interest" description="Disordered" evidence="21">
    <location>
        <begin position="1401"/>
        <end position="1441"/>
    </location>
</feature>
<evidence type="ECO:0000256" key="21">
    <source>
        <dbReference type="SAM" id="MobiDB-lite"/>
    </source>
</evidence>
<evidence type="ECO:0000256" key="8">
    <source>
        <dbReference type="ARBA" id="ARBA00022527"/>
    </source>
</evidence>
<dbReference type="InterPro" id="IPR011009">
    <property type="entry name" value="Kinase-like_dom_sf"/>
</dbReference>
<feature type="compositionally biased region" description="Low complexity" evidence="21">
    <location>
        <begin position="902"/>
        <end position="917"/>
    </location>
</feature>
<feature type="compositionally biased region" description="Low complexity" evidence="21">
    <location>
        <begin position="1033"/>
        <end position="1044"/>
    </location>
</feature>
<evidence type="ECO:0000256" key="2">
    <source>
        <dbReference type="ARBA" id="ARBA00004435"/>
    </source>
</evidence>
<evidence type="ECO:0000256" key="3">
    <source>
        <dbReference type="ARBA" id="ARBA00004496"/>
    </source>
</evidence>
<feature type="region of interest" description="Disordered" evidence="21">
    <location>
        <begin position="548"/>
        <end position="598"/>
    </location>
</feature>
<dbReference type="GO" id="GO:0005524">
    <property type="term" value="F:ATP binding"/>
    <property type="evidence" value="ECO:0007669"/>
    <property type="project" value="UniProtKB-KW"/>
</dbReference>
<reference evidence="23" key="1">
    <citation type="submission" date="2021-02" db="EMBL/GenBank/DDBJ databases">
        <title>Comparative genomics reveals that relaxation of natural selection precedes convergent phenotypic evolution of cavefish.</title>
        <authorList>
            <person name="Peng Z."/>
        </authorList>
    </citation>
    <scope>NUCLEOTIDE SEQUENCE</scope>
    <source>
        <tissue evidence="23">Muscle</tissue>
    </source>
</reference>
<evidence type="ECO:0000256" key="5">
    <source>
        <dbReference type="ARBA" id="ARBA00022427"/>
    </source>
</evidence>
<feature type="compositionally biased region" description="Pro residues" evidence="21">
    <location>
        <begin position="494"/>
        <end position="505"/>
    </location>
</feature>
<feature type="compositionally biased region" description="Basic and acidic residues" evidence="21">
    <location>
        <begin position="68"/>
        <end position="77"/>
    </location>
</feature>
<dbReference type="GO" id="GO:0004674">
    <property type="term" value="F:protein serine/threonine kinase activity"/>
    <property type="evidence" value="ECO:0007669"/>
    <property type="project" value="UniProtKB-KW"/>
</dbReference>
<dbReference type="FunFam" id="3.10.20.90:FF:000127">
    <property type="entry name" value="serine/threonine-protein kinase WNK4 isoform X1"/>
    <property type="match status" value="1"/>
</dbReference>
<evidence type="ECO:0000256" key="6">
    <source>
        <dbReference type="ARBA" id="ARBA00022490"/>
    </source>
</evidence>
<dbReference type="InterPro" id="IPR024678">
    <property type="entry name" value="Kinase_OSR1/WNK_CCT"/>
</dbReference>
<feature type="domain" description="Protein kinase" evidence="22">
    <location>
        <begin position="34"/>
        <end position="368"/>
    </location>
</feature>
<dbReference type="FunFam" id="3.30.200.20:FF:000494">
    <property type="entry name" value="serine/threonine-protein kinase WNK2 isoform X2"/>
    <property type="match status" value="1"/>
</dbReference>
<evidence type="ECO:0000256" key="13">
    <source>
        <dbReference type="ARBA" id="ARBA00022840"/>
    </source>
</evidence>
<evidence type="ECO:0000256" key="4">
    <source>
        <dbReference type="ARBA" id="ARBA00012513"/>
    </source>
</evidence>
<feature type="compositionally biased region" description="Low complexity" evidence="21">
    <location>
        <begin position="1405"/>
        <end position="1419"/>
    </location>
</feature>
<dbReference type="InterPro" id="IPR050588">
    <property type="entry name" value="WNK_Ser-Thr_kinase"/>
</dbReference>
<evidence type="ECO:0000256" key="15">
    <source>
        <dbReference type="ARBA" id="ARBA00022949"/>
    </source>
</evidence>
<feature type="compositionally biased region" description="Pro residues" evidence="21">
    <location>
        <begin position="918"/>
        <end position="927"/>
    </location>
</feature>
<feature type="region of interest" description="Disordered" evidence="21">
    <location>
        <begin position="1021"/>
        <end position="1044"/>
    </location>
</feature>
<comment type="subcellular location">
    <subcellularLocation>
        <location evidence="2">Cell junction</location>
        <location evidence="2">Tight junction</location>
    </subcellularLocation>
    <subcellularLocation>
        <location evidence="3">Cytoplasm</location>
    </subcellularLocation>
</comment>
<dbReference type="SUPFAM" id="SSF56112">
    <property type="entry name" value="Protein kinase-like (PK-like)"/>
    <property type="match status" value="1"/>
</dbReference>
<comment type="catalytic activity">
    <reaction evidence="17">
        <text>L-seryl-[protein] + ATP = O-phospho-L-seryl-[protein] + ADP + H(+)</text>
        <dbReference type="Rhea" id="RHEA:17989"/>
        <dbReference type="Rhea" id="RHEA-COMP:9863"/>
        <dbReference type="Rhea" id="RHEA-COMP:11604"/>
        <dbReference type="ChEBI" id="CHEBI:15378"/>
        <dbReference type="ChEBI" id="CHEBI:29999"/>
        <dbReference type="ChEBI" id="CHEBI:30616"/>
        <dbReference type="ChEBI" id="CHEBI:83421"/>
        <dbReference type="ChEBI" id="CHEBI:456216"/>
        <dbReference type="EC" id="2.7.11.1"/>
    </reaction>
</comment>
<comment type="catalytic activity">
    <reaction evidence="16">
        <text>L-threonyl-[protein] + ATP = O-phospho-L-threonyl-[protein] + ADP + H(+)</text>
        <dbReference type="Rhea" id="RHEA:46608"/>
        <dbReference type="Rhea" id="RHEA-COMP:11060"/>
        <dbReference type="Rhea" id="RHEA-COMP:11605"/>
        <dbReference type="ChEBI" id="CHEBI:15378"/>
        <dbReference type="ChEBI" id="CHEBI:30013"/>
        <dbReference type="ChEBI" id="CHEBI:30616"/>
        <dbReference type="ChEBI" id="CHEBI:61977"/>
        <dbReference type="ChEBI" id="CHEBI:456216"/>
        <dbReference type="EC" id="2.7.11.1"/>
    </reaction>
</comment>
<evidence type="ECO:0000256" key="1">
    <source>
        <dbReference type="ARBA" id="ARBA00001946"/>
    </source>
</evidence>
<protein>
    <recommendedName>
        <fullName evidence="18">Serine/threonine-protein kinase WNK4</fullName>
        <ecNumber evidence="4">2.7.11.1</ecNumber>
    </recommendedName>
    <alternativeName>
        <fullName evidence="19">Protein kinase lysine-deficient 4</fullName>
    </alternativeName>
    <alternativeName>
        <fullName evidence="20">Protein kinase with no lysine 4</fullName>
    </alternativeName>
</protein>
<feature type="compositionally biased region" description="Polar residues" evidence="21">
    <location>
        <begin position="1197"/>
        <end position="1233"/>
    </location>
</feature>
<gene>
    <name evidence="23" type="ORF">IRJ41_007314</name>
</gene>
<feature type="compositionally biased region" description="Polar residues" evidence="21">
    <location>
        <begin position="563"/>
        <end position="586"/>
    </location>
</feature>
<organism evidence="23 24">
    <name type="scientific">Triplophysa rosa</name>
    <name type="common">Cave loach</name>
    <dbReference type="NCBI Taxonomy" id="992332"/>
    <lineage>
        <taxon>Eukaryota</taxon>
        <taxon>Metazoa</taxon>
        <taxon>Chordata</taxon>
        <taxon>Craniata</taxon>
        <taxon>Vertebrata</taxon>
        <taxon>Euteleostomi</taxon>
        <taxon>Actinopterygii</taxon>
        <taxon>Neopterygii</taxon>
        <taxon>Teleostei</taxon>
        <taxon>Ostariophysi</taxon>
        <taxon>Cypriniformes</taxon>
        <taxon>Nemacheilidae</taxon>
        <taxon>Triplophysa</taxon>
    </lineage>
</organism>
<evidence type="ECO:0000313" key="24">
    <source>
        <dbReference type="Proteomes" id="UP001059041"/>
    </source>
</evidence>
<dbReference type="EC" id="2.7.11.1" evidence="4"/>
<dbReference type="InterPro" id="IPR056865">
    <property type="entry name" value="CCTL2_WNK"/>
</dbReference>
<feature type="compositionally biased region" description="Polar residues" evidence="21">
    <location>
        <begin position="108"/>
        <end position="123"/>
    </location>
</feature>
<evidence type="ECO:0000256" key="11">
    <source>
        <dbReference type="ARBA" id="ARBA00022741"/>
    </source>
</evidence>
<dbReference type="Gene3D" id="1.10.510.10">
    <property type="entry name" value="Transferase(Phosphotransferase) domain 1"/>
    <property type="match status" value="1"/>
</dbReference>
<accession>A0A9W7WED7</accession>
<evidence type="ECO:0000256" key="10">
    <source>
        <dbReference type="ARBA" id="ARBA00022679"/>
    </source>
</evidence>
<dbReference type="PANTHER" id="PTHR13902">
    <property type="entry name" value="SERINE/THREONINE-PROTEIN KINASE WNK WITH NO LYSINE -RELATED"/>
    <property type="match status" value="1"/>
</dbReference>
<dbReference type="InterPro" id="IPR008271">
    <property type="entry name" value="Ser/Thr_kinase_AS"/>
</dbReference>
<keyword evidence="5" id="KW-0796">Tight junction</keyword>
<feature type="compositionally biased region" description="Polar residues" evidence="21">
    <location>
        <begin position="887"/>
        <end position="901"/>
    </location>
</feature>
<feature type="region of interest" description="Disordered" evidence="21">
    <location>
        <begin position="68"/>
        <end position="133"/>
    </location>
</feature>
<keyword evidence="9" id="KW-0597">Phosphoprotein</keyword>
<keyword evidence="13" id="KW-0067">ATP-binding</keyword>
<sequence length="1441" mass="158991">MSHTEVEIRVELEDDCLSRVPVLRTPSLSARRNSYVLHKLSVDIDSQIYNKQLSNTLSWSAENILISDRRTEEDKTDPPSPDSPSPVSSPESSTPDPSSSPPEDWRRSVQTPLSPVTQDGSSDSDNEVSKVDQAVSRRPFLSRLEQDEKEEIETKAVATSPDGRYLKFNIEIGRGSFKTVYKGLDTETTVEVAWCELQVRYLKRFKEMKLKLLQRWSRQILKGLHFLHTRTPPIIHRDLKCDNIFITGPTGSVKIGDLGLATLKRASFAKSVIGTPEFMAPEMYEEKYDEAVDVYAFGMCILEMTTSEYPYSECQNAAQIYRKVTSGIKPDSFYKVKVPELKEIIEGCIRMNKDERYTIQDLLEHTFFQENNGVHVELAEEDDMVKSSLKLWLRMDDTKKLHGKYKDNNAIEFLFELYKDVPEEVAQEMVVLGFVCEADYKLVAKAMRDRITAIKRQREKHRRLAEEKQQRKSLIEEESEPRSPKHIGQMPETLTPPPVQIPPTPLVSESMCSPVIGSSDFGLNGTLPPEPEEPEADQHFHIRHTSCSSATSDCETDGYLSPSGLQDGTEVSNGNIVSSPVPTTPQATPPDVRSIPSPPIPALRFPSSIAVSTKTESGPLSPFPSPLDSYASDVTSGLSDGYEGQSERGDKIAARRTAGKLFRRRSRSRLRITGLSDKVDRVVECQLQTHNDKMVTFKFDLDGDNPEDIAAVMVHNEFILPSEKEGFIHRIRDIIKRAESLLRKDSSGQHESFGVTRPSHLNTINSLSNSQPNLHSLAQTHSSSSLPAEFGLSAGARASPPGVSGDITSPARPLLRSQSFHNAPGSPHPHRVPSALAYSPDPRMPHSKLPHMQQYRPSYMNNVTHFNFPYPPHPGSPKPTHAPLSRVHSNPTYSLSAPASTSGSPIPLSSDISSPLLSPSPTPAHTPPVWPPHTQPLFSLANVLSMAMSMAHSFMPAPSLAQAMPSMVQTIPPLPGYQPQLTPQPGYPTMYASQYAPPVPGEVAYTTGMTEYYQTINSQLHNQDTGYSPPPQVTSTSTSPSGVPISASQTAFTVSQQGMLGSSQYIQESSKEYSLAHGYRPAFPRHSLDQRTSPGCSSGLSSSPRTSLVSSSSPRSLSPPATPESTRAPQCQEISSSSELKSTVTVGRFQVSPSKAIPTPATHTDSEKPPPTLIRSLDQPSSSFVAHVQNPPRENIENVSTSGETPCDSSSSVKQLETQSNQKSDQDGQVNQELNEKDNDEIPLDKKHRRKKVRRVDCGTGLLGTSVDSGFSVALDPNGRTWDGNTGSPPYPSPLHNLWMSYTRSSSYLSSDESESEDDEMWGELQDLREKHLCEVESLQAGQKRELEELYSKMGKVPPPCIISPAAMLSSRQRRLSKGGNFPSSRRNSLQRLDILPLTGIMRKNSLSGNSSSSSQEGSRPTKGVTFAPDFTRMKLPGHEP</sequence>
<evidence type="ECO:0000256" key="17">
    <source>
        <dbReference type="ARBA" id="ARBA00048679"/>
    </source>
</evidence>
<dbReference type="Gene3D" id="3.10.20.90">
    <property type="entry name" value="Phosphatidylinositol 3-kinase Catalytic Subunit, Chain A, domain 1"/>
    <property type="match status" value="2"/>
</dbReference>
<evidence type="ECO:0000256" key="9">
    <source>
        <dbReference type="ARBA" id="ARBA00022553"/>
    </source>
</evidence>
<dbReference type="FunFam" id="3.10.20.90:FF:000007">
    <property type="entry name" value="Serine/threonine-protein kinase WNK1 isoform 1"/>
    <property type="match status" value="1"/>
</dbReference>
<evidence type="ECO:0000256" key="19">
    <source>
        <dbReference type="ARBA" id="ARBA00080936"/>
    </source>
</evidence>
<dbReference type="GO" id="GO:0005923">
    <property type="term" value="C:bicellular tight junction"/>
    <property type="evidence" value="ECO:0007669"/>
    <property type="project" value="UniProtKB-SubCell"/>
</dbReference>
<feature type="region of interest" description="Disordered" evidence="21">
    <location>
        <begin position="870"/>
        <end position="927"/>
    </location>
</feature>
<feature type="region of interest" description="Disordered" evidence="21">
    <location>
        <begin position="1084"/>
        <end position="1270"/>
    </location>
</feature>
<evidence type="ECO:0000256" key="20">
    <source>
        <dbReference type="ARBA" id="ARBA00083535"/>
    </source>
</evidence>
<dbReference type="Proteomes" id="UP001059041">
    <property type="component" value="Linkage Group LG18"/>
</dbReference>
<feature type="compositionally biased region" description="Low complexity" evidence="21">
    <location>
        <begin position="1091"/>
        <end position="1119"/>
    </location>
</feature>